<dbReference type="PANTHER" id="PTHR43156">
    <property type="entry name" value="STAGE II SPORULATION PROTEIN E-RELATED"/>
    <property type="match status" value="1"/>
</dbReference>
<dbReference type="Gene3D" id="3.30.450.40">
    <property type="match status" value="1"/>
</dbReference>
<dbReference type="AlphaFoldDB" id="A0A841S7C8"/>
<dbReference type="InterPro" id="IPR003018">
    <property type="entry name" value="GAF"/>
</dbReference>
<name>A0A841S7C8_9ACTN</name>
<evidence type="ECO:0000313" key="4">
    <source>
        <dbReference type="EMBL" id="MBB6565364.1"/>
    </source>
</evidence>
<evidence type="ECO:0000259" key="3">
    <source>
        <dbReference type="SMART" id="SM00331"/>
    </source>
</evidence>
<dbReference type="EMBL" id="JACHKF010000001">
    <property type="protein sequence ID" value="MBB6565364.1"/>
    <property type="molecule type" value="Genomic_DNA"/>
</dbReference>
<gene>
    <name evidence="4" type="ORF">HNR71_001001</name>
</gene>
<feature type="domain" description="PPM-type phosphatase" evidence="3">
    <location>
        <begin position="211"/>
        <end position="429"/>
    </location>
</feature>
<dbReference type="Pfam" id="PF07228">
    <property type="entry name" value="SpoIIE"/>
    <property type="match status" value="1"/>
</dbReference>
<dbReference type="InterPro" id="IPR029016">
    <property type="entry name" value="GAF-like_dom_sf"/>
</dbReference>
<dbReference type="SUPFAM" id="SSF55781">
    <property type="entry name" value="GAF domain-like"/>
    <property type="match status" value="1"/>
</dbReference>
<keyword evidence="1" id="KW-0378">Hydrolase</keyword>
<accession>A0A841S7C8</accession>
<dbReference type="Gene3D" id="3.60.40.10">
    <property type="entry name" value="PPM-type phosphatase domain"/>
    <property type="match status" value="1"/>
</dbReference>
<comment type="caution">
    <text evidence="4">The sequence shown here is derived from an EMBL/GenBank/DDBJ whole genome shotgun (WGS) entry which is preliminary data.</text>
</comment>
<reference evidence="4 5" key="1">
    <citation type="submission" date="2020-08" db="EMBL/GenBank/DDBJ databases">
        <title>Sequencing the genomes of 1000 actinobacteria strains.</title>
        <authorList>
            <person name="Klenk H.-P."/>
        </authorList>
    </citation>
    <scope>NUCLEOTIDE SEQUENCE [LARGE SCALE GENOMIC DNA]</scope>
    <source>
        <strain evidence="4 5">DSM 15626</strain>
    </source>
</reference>
<dbReference type="SMART" id="SM00065">
    <property type="entry name" value="GAF"/>
    <property type="match status" value="1"/>
</dbReference>
<dbReference type="PANTHER" id="PTHR43156:SF2">
    <property type="entry name" value="STAGE II SPORULATION PROTEIN E"/>
    <property type="match status" value="1"/>
</dbReference>
<evidence type="ECO:0000256" key="1">
    <source>
        <dbReference type="ARBA" id="ARBA00022801"/>
    </source>
</evidence>
<dbReference type="GO" id="GO:0016791">
    <property type="term" value="F:phosphatase activity"/>
    <property type="evidence" value="ECO:0007669"/>
    <property type="project" value="TreeGrafter"/>
</dbReference>
<feature type="domain" description="GAF" evidence="2">
    <location>
        <begin position="39"/>
        <end position="193"/>
    </location>
</feature>
<sequence length="431" mass="45057">MTGLEPAELGAYAVDEAGRIDDRPGLHEEIGLAMAGSLNVRRSVLQLLDRLCPEFADWAVVALTNPRTGGVQLYGGVDVTSVVKVSRRALAGQALERVLATGRSELLHVSSDDLGDGLTGLIPHQALRDQAAALRPADVLGTGLTARGTVVGALITVRGQGRGFGAADTELAEQIAARASLALDSARLYEQRSQIANALQNSLLPPELPTVPGLDLGARYRPALEQLDIGGDFYDLFQRDGEWLVALGDVAGKGVEAAVLTGRARQSLRTAAHFVTDPGALLAALNAVFTDDISHRFVTMICLRVRPQPDGGLLVDVAVAGHAPPLVARAGGDVEEVACDGAVLGVVPVAEYPVTTVRLAPGDQIVLFTDGIEEARGESGFYGQERLLELLGRYAGAGADVTCAAIEQDVLEHLDGRAHDDIAVLALGCTG</sequence>
<proteinExistence type="predicted"/>
<dbReference type="RefSeq" id="WP_337796646.1">
    <property type="nucleotide sequence ID" value="NZ_BAAAGT010000001.1"/>
</dbReference>
<dbReference type="SMART" id="SM00331">
    <property type="entry name" value="PP2C_SIG"/>
    <property type="match status" value="1"/>
</dbReference>
<dbReference type="InterPro" id="IPR052016">
    <property type="entry name" value="Bact_Sigma-Reg"/>
</dbReference>
<dbReference type="InterPro" id="IPR001932">
    <property type="entry name" value="PPM-type_phosphatase-like_dom"/>
</dbReference>
<evidence type="ECO:0000313" key="5">
    <source>
        <dbReference type="Proteomes" id="UP000553957"/>
    </source>
</evidence>
<dbReference type="InterPro" id="IPR036457">
    <property type="entry name" value="PPM-type-like_dom_sf"/>
</dbReference>
<organism evidence="4 5">
    <name type="scientific">Kribbella sandramycini</name>
    <dbReference type="NCBI Taxonomy" id="60450"/>
    <lineage>
        <taxon>Bacteria</taxon>
        <taxon>Bacillati</taxon>
        <taxon>Actinomycetota</taxon>
        <taxon>Actinomycetes</taxon>
        <taxon>Propionibacteriales</taxon>
        <taxon>Kribbellaceae</taxon>
        <taxon>Kribbella</taxon>
    </lineage>
</organism>
<evidence type="ECO:0000259" key="2">
    <source>
        <dbReference type="SMART" id="SM00065"/>
    </source>
</evidence>
<dbReference type="Proteomes" id="UP000553957">
    <property type="component" value="Unassembled WGS sequence"/>
</dbReference>
<protein>
    <submittedName>
        <fullName evidence="4">Serine phosphatase RsbU (Regulator of sigma subunit)</fullName>
    </submittedName>
</protein>
<dbReference type="SUPFAM" id="SSF81606">
    <property type="entry name" value="PP2C-like"/>
    <property type="match status" value="1"/>
</dbReference>